<keyword evidence="1" id="KW-1133">Transmembrane helix</keyword>
<keyword evidence="1" id="KW-0472">Membrane</keyword>
<dbReference type="InParanoid" id="A0A482X8P2"/>
<dbReference type="EMBL" id="QKKF02016138">
    <property type="protein sequence ID" value="RZF41850.1"/>
    <property type="molecule type" value="Genomic_DNA"/>
</dbReference>
<keyword evidence="1" id="KW-0812">Transmembrane</keyword>
<comment type="caution">
    <text evidence="3">The sequence shown here is derived from an EMBL/GenBank/DDBJ whole genome shotgun (WGS) entry which is preliminary data.</text>
</comment>
<evidence type="ECO:0000313" key="4">
    <source>
        <dbReference type="Proteomes" id="UP000291343"/>
    </source>
</evidence>
<evidence type="ECO:0000259" key="2">
    <source>
        <dbReference type="Pfam" id="PF08357"/>
    </source>
</evidence>
<accession>A0A482X8P2</accession>
<evidence type="ECO:0000313" key="3">
    <source>
        <dbReference type="EMBL" id="RZF41850.1"/>
    </source>
</evidence>
<dbReference type="Pfam" id="PF08357">
    <property type="entry name" value="SEFIR"/>
    <property type="match status" value="1"/>
</dbReference>
<name>A0A482X8P2_LAOST</name>
<keyword evidence="4" id="KW-1185">Reference proteome</keyword>
<reference evidence="3 4" key="1">
    <citation type="journal article" date="2017" name="Gigascience">
        <title>Genome sequence of the small brown planthopper, Laodelphax striatellus.</title>
        <authorList>
            <person name="Zhu J."/>
            <person name="Jiang F."/>
            <person name="Wang X."/>
            <person name="Yang P."/>
            <person name="Bao Y."/>
            <person name="Zhao W."/>
            <person name="Wang W."/>
            <person name="Lu H."/>
            <person name="Wang Q."/>
            <person name="Cui N."/>
            <person name="Li J."/>
            <person name="Chen X."/>
            <person name="Luo L."/>
            <person name="Yu J."/>
            <person name="Kang L."/>
            <person name="Cui F."/>
        </authorList>
    </citation>
    <scope>NUCLEOTIDE SEQUENCE [LARGE SCALE GENOMIC DNA]</scope>
    <source>
        <strain evidence="3">Lst14</strain>
    </source>
</reference>
<dbReference type="Gene3D" id="3.40.50.11530">
    <property type="match status" value="1"/>
</dbReference>
<dbReference type="OrthoDB" id="8190413at2759"/>
<gene>
    <name evidence="3" type="ORF">LSTR_LSTR005312</name>
</gene>
<dbReference type="InterPro" id="IPR013568">
    <property type="entry name" value="SEFIR_dom"/>
</dbReference>
<feature type="domain" description="SEFIR" evidence="2">
    <location>
        <begin position="368"/>
        <end position="515"/>
    </location>
</feature>
<dbReference type="Proteomes" id="UP000291343">
    <property type="component" value="Unassembled WGS sequence"/>
</dbReference>
<feature type="transmembrane region" description="Helical" evidence="1">
    <location>
        <begin position="330"/>
        <end position="351"/>
    </location>
</feature>
<organism evidence="3 4">
    <name type="scientific">Laodelphax striatellus</name>
    <name type="common">Small brown planthopper</name>
    <name type="synonym">Delphax striatella</name>
    <dbReference type="NCBI Taxonomy" id="195883"/>
    <lineage>
        <taxon>Eukaryota</taxon>
        <taxon>Metazoa</taxon>
        <taxon>Ecdysozoa</taxon>
        <taxon>Arthropoda</taxon>
        <taxon>Hexapoda</taxon>
        <taxon>Insecta</taxon>
        <taxon>Pterygota</taxon>
        <taxon>Neoptera</taxon>
        <taxon>Paraneoptera</taxon>
        <taxon>Hemiptera</taxon>
        <taxon>Auchenorrhyncha</taxon>
        <taxon>Fulgoroidea</taxon>
        <taxon>Delphacidae</taxon>
        <taxon>Criomorphinae</taxon>
        <taxon>Laodelphax</taxon>
    </lineage>
</organism>
<dbReference type="AlphaFoldDB" id="A0A482X8P2"/>
<protein>
    <recommendedName>
        <fullName evidence="2">SEFIR domain-containing protein</fullName>
    </recommendedName>
</protein>
<evidence type="ECO:0000256" key="1">
    <source>
        <dbReference type="SAM" id="Phobius"/>
    </source>
</evidence>
<sequence>MSYFRVNFWWQQTDSTNVIFVFLNFFIYVGFSEGVLYTPVVQQSELCSNNTVSCAHQLSSNISEDACRFKKYIQNSTECSSQIFKVKHVSEEEYGAVVLSAYVYKENGYQYPAFNISFTDIKWSRAKFRFYESGQPHPYVCREFEVTSSAAALAVNATLFYDCLWRNEQIEGHTYFFQLLQISPDADLPPLATTYKFRVPSTLSFGEDVSLKKLKLFVSVDLSALPVLRLIVQTAPYQLNVTRYRVRLLRTWVDQKWPVLTRDLDTSPDQTHIYQVYDTAYRPGIYNFTVQPISDDCPRQGCLETVTPEILIDVFGVRESLIVATTDTNLLIVMVGTVILIPVLLAAYFMWRRTCVDTTAGNDAWRPPKVLLVYNPDYTSHLSNMIRFTEYLKKCHLDPMLDIFCIPTSDSKNPVVWYAEAFKRAKFILVFASPNGSRSVEPHPANPYKHLDIIAEEKLELELSLSDTNSKMKRIAFCTLPNCAAETIPEKFKKEQRRLKTFTLPGQIKSLLKFLGLTADKGLPINAKRAARELEEFLNNRKSPETNRLNKILLDQLESNDSTSIAPTTRLIPAPPSTTVNLDGIYLGGDNPVPDLPTVDVPATNTSSSGIGEKLYFVEDMNL</sequence>
<proteinExistence type="predicted"/>